<reference evidence="4" key="1">
    <citation type="submission" date="2016-11" db="EMBL/GenBank/DDBJ databases">
        <authorList>
            <person name="Varghese N."/>
            <person name="Submissions S."/>
        </authorList>
    </citation>
    <scope>NUCLEOTIDE SEQUENCE [LARGE SCALE GENOMIC DNA]</scope>
    <source>
        <strain evidence="4">DSM 22363</strain>
    </source>
</reference>
<evidence type="ECO:0000259" key="2">
    <source>
        <dbReference type="Pfam" id="PF07238"/>
    </source>
</evidence>
<evidence type="ECO:0000313" key="3">
    <source>
        <dbReference type="EMBL" id="SIN66413.1"/>
    </source>
</evidence>
<feature type="region of interest" description="Disordered" evidence="1">
    <location>
        <begin position="33"/>
        <end position="52"/>
    </location>
</feature>
<sequence>MQAGRAMRAGHSVMRALKCGKARKVLKMNARPDQRELDKQMKRGDDRVSTRTGVEIEAEVREPGLGRVQAMIMDLSLTGFRMRCMTRLTGEKNIFMTLPSFNAIESKICWIEGDFYGCEFTKALYPAVFDHIVTKYPQLKQ</sequence>
<gene>
    <name evidence="3" type="ORF">SAMN02745824_1615</name>
</gene>
<dbReference type="GO" id="GO:0035438">
    <property type="term" value="F:cyclic-di-GMP binding"/>
    <property type="evidence" value="ECO:0007669"/>
    <property type="project" value="InterPro"/>
</dbReference>
<dbReference type="Proteomes" id="UP000185192">
    <property type="component" value="Unassembled WGS sequence"/>
</dbReference>
<accession>A0A1N6D6Q4</accession>
<feature type="compositionally biased region" description="Basic and acidic residues" evidence="1">
    <location>
        <begin position="33"/>
        <end position="49"/>
    </location>
</feature>
<protein>
    <submittedName>
        <fullName evidence="3">PilZ domain-containing protein</fullName>
    </submittedName>
</protein>
<proteinExistence type="predicted"/>
<dbReference type="STRING" id="1123272.SAMN02745824_1615"/>
<dbReference type="InterPro" id="IPR009875">
    <property type="entry name" value="PilZ_domain"/>
</dbReference>
<dbReference type="SUPFAM" id="SSF141371">
    <property type="entry name" value="PilZ domain-like"/>
    <property type="match status" value="1"/>
</dbReference>
<evidence type="ECO:0000313" key="4">
    <source>
        <dbReference type="Proteomes" id="UP000185192"/>
    </source>
</evidence>
<organism evidence="3 4">
    <name type="scientific">Parasphingorhabdus marina DSM 22363</name>
    <dbReference type="NCBI Taxonomy" id="1123272"/>
    <lineage>
        <taxon>Bacteria</taxon>
        <taxon>Pseudomonadati</taxon>
        <taxon>Pseudomonadota</taxon>
        <taxon>Alphaproteobacteria</taxon>
        <taxon>Sphingomonadales</taxon>
        <taxon>Sphingomonadaceae</taxon>
        <taxon>Parasphingorhabdus</taxon>
    </lineage>
</organism>
<dbReference type="Pfam" id="PF07238">
    <property type="entry name" value="PilZ"/>
    <property type="match status" value="1"/>
</dbReference>
<keyword evidence="4" id="KW-1185">Reference proteome</keyword>
<dbReference type="EMBL" id="FSQW01000001">
    <property type="protein sequence ID" value="SIN66413.1"/>
    <property type="molecule type" value="Genomic_DNA"/>
</dbReference>
<name>A0A1N6D6Q4_9SPHN</name>
<feature type="domain" description="PilZ" evidence="2">
    <location>
        <begin position="47"/>
        <end position="121"/>
    </location>
</feature>
<dbReference type="AlphaFoldDB" id="A0A1N6D6Q4"/>
<evidence type="ECO:0000256" key="1">
    <source>
        <dbReference type="SAM" id="MobiDB-lite"/>
    </source>
</evidence>